<dbReference type="Proteomes" id="UP000010816">
    <property type="component" value="Chromosome"/>
</dbReference>
<organism evidence="1 2">
    <name type="scientific">Thioflavicoccus mobilis 8321</name>
    <dbReference type="NCBI Taxonomy" id="765912"/>
    <lineage>
        <taxon>Bacteria</taxon>
        <taxon>Pseudomonadati</taxon>
        <taxon>Pseudomonadota</taxon>
        <taxon>Gammaproteobacteria</taxon>
        <taxon>Chromatiales</taxon>
        <taxon>Chromatiaceae</taxon>
        <taxon>Thioflavicoccus</taxon>
    </lineage>
</organism>
<proteinExistence type="predicted"/>
<dbReference type="EMBL" id="CP003051">
    <property type="protein sequence ID" value="AGA89077.1"/>
    <property type="molecule type" value="Genomic_DNA"/>
</dbReference>
<name>L0GTE4_9GAMM</name>
<gene>
    <name evidence="1" type="ORF">Thimo_0205</name>
</gene>
<evidence type="ECO:0000313" key="1">
    <source>
        <dbReference type="EMBL" id="AGA89077.1"/>
    </source>
</evidence>
<dbReference type="KEGG" id="tmb:Thimo_0205"/>
<evidence type="ECO:0000313" key="2">
    <source>
        <dbReference type="Proteomes" id="UP000010816"/>
    </source>
</evidence>
<sequence>MRGLTPRPLYGALLAPLSALGRIKDVKMRE</sequence>
<dbReference type="HOGENOM" id="CLU_3405955_0_0_6"/>
<reference evidence="1 2" key="1">
    <citation type="submission" date="2011-09" db="EMBL/GenBank/DDBJ databases">
        <title>Complete sequence of chromosome of Thioflavicoccus mobilis 8321.</title>
        <authorList>
            <consortium name="US DOE Joint Genome Institute"/>
            <person name="Lucas S."/>
            <person name="Han J."/>
            <person name="Lapidus A."/>
            <person name="Cheng J.-F."/>
            <person name="Goodwin L."/>
            <person name="Pitluck S."/>
            <person name="Peters L."/>
            <person name="Ovchinnikova G."/>
            <person name="Lu M."/>
            <person name="Detter J.C."/>
            <person name="Han C."/>
            <person name="Tapia R."/>
            <person name="Land M."/>
            <person name="Hauser L."/>
            <person name="Kyrpides N."/>
            <person name="Ivanova N."/>
            <person name="Pagani I."/>
            <person name="Vogl K."/>
            <person name="Liu Z."/>
            <person name="Imhoff J."/>
            <person name="Thiel V."/>
            <person name="Frigaard N.-U."/>
            <person name="Bryant D."/>
            <person name="Woyke T."/>
        </authorList>
    </citation>
    <scope>NUCLEOTIDE SEQUENCE [LARGE SCALE GENOMIC DNA]</scope>
    <source>
        <strain evidence="1 2">8321</strain>
    </source>
</reference>
<dbReference type="AlphaFoldDB" id="L0GTE4"/>
<accession>L0GTE4</accession>
<protein>
    <submittedName>
        <fullName evidence="1">Uncharacterized protein</fullName>
    </submittedName>
</protein>
<keyword evidence="2" id="KW-1185">Reference proteome</keyword>